<proteinExistence type="predicted"/>
<dbReference type="SUPFAM" id="SSF53098">
    <property type="entry name" value="Ribonuclease H-like"/>
    <property type="match status" value="1"/>
</dbReference>
<sequence>MGKDPNLLHNNAQRAYVDLMNQAQHIDVSLDRQTTQKISANRLRLKTSIDVVRWFSFQGCAFRGHDESSGSKNRGNFLELLSLLASYDEKVEDVLKSAPQNASYTSSTIQKKILQIYANRVRNVIREEIGDRKFRIIVDEVTDESKKEQMAIILRFVDKQGQLALVVAAREVVEVHQFFKDLSDIVNIASASSKRHDELQKAQAAEISRLVSINELATGTGMNQIGTLQRPGETRWSSHLNSVTSLLKMYNATSIILENLRNTASNYSQRGDAHNAYNRLRSFEFIFILHVMKEVLGITDNLCQALQRRSQDILNTISLVLTTKDLIQKLRDDGWNELLKNVISFCETSELDFPNMNAQYIVGRSRNKKEDVTVEHHYRVDIFFCYNRYSVARIEEQLYPKDFSQQEKERLPYELKHYELDVCKHPDLRNISTLSELCRSLVESGKSVMYPLVDKLIRLILTLPVSAASSERAFSAMKIVKTRLRSKIEDDFLRSSLVMYIEKEIAEKFDMSEIIDDFSKVKDRRVQFK</sequence>
<evidence type="ECO:0008006" key="5">
    <source>
        <dbReference type="Google" id="ProtNLM"/>
    </source>
</evidence>
<gene>
    <name evidence="4" type="primary">LOC107948449</name>
</gene>
<organism evidence="3 4">
    <name type="scientific">Gossypium hirsutum</name>
    <name type="common">Upland cotton</name>
    <name type="synonym">Gossypium mexicanum</name>
    <dbReference type="NCBI Taxonomy" id="3635"/>
    <lineage>
        <taxon>Eukaryota</taxon>
        <taxon>Viridiplantae</taxon>
        <taxon>Streptophyta</taxon>
        <taxon>Embryophyta</taxon>
        <taxon>Tracheophyta</taxon>
        <taxon>Spermatophyta</taxon>
        <taxon>Magnoliopsida</taxon>
        <taxon>eudicotyledons</taxon>
        <taxon>Gunneridae</taxon>
        <taxon>Pentapetalae</taxon>
        <taxon>rosids</taxon>
        <taxon>malvids</taxon>
        <taxon>Malvales</taxon>
        <taxon>Malvaceae</taxon>
        <taxon>Malvoideae</taxon>
        <taxon>Gossypium</taxon>
    </lineage>
</organism>
<dbReference type="Pfam" id="PF14291">
    <property type="entry name" value="DUF4371"/>
    <property type="match status" value="1"/>
</dbReference>
<dbReference type="PANTHER" id="PTHR11697:SF230">
    <property type="entry name" value="ZINC FINGER, MYM DOMAIN CONTAINING 1"/>
    <property type="match status" value="1"/>
</dbReference>
<reference evidence="4" key="2">
    <citation type="submission" date="2025-08" db="UniProtKB">
        <authorList>
            <consortium name="RefSeq"/>
        </authorList>
    </citation>
    <scope>IDENTIFICATION</scope>
</reference>
<feature type="domain" description="HAT C-terminal dimerisation" evidence="1">
    <location>
        <begin position="446"/>
        <end position="504"/>
    </location>
</feature>
<protein>
    <recommendedName>
        <fullName evidence="5">Zinc finger MYM-type protein 1-like</fullName>
    </recommendedName>
</protein>
<dbReference type="Proteomes" id="UP000818029">
    <property type="component" value="Chromosome A08"/>
</dbReference>
<dbReference type="InterPro" id="IPR008906">
    <property type="entry name" value="HATC_C_dom"/>
</dbReference>
<evidence type="ECO:0000259" key="1">
    <source>
        <dbReference type="Pfam" id="PF05699"/>
    </source>
</evidence>
<dbReference type="Pfam" id="PF05699">
    <property type="entry name" value="Dimer_Tnp_hAT"/>
    <property type="match status" value="1"/>
</dbReference>
<dbReference type="InterPro" id="IPR055298">
    <property type="entry name" value="AtLOH3-like"/>
</dbReference>
<dbReference type="InterPro" id="IPR012337">
    <property type="entry name" value="RNaseH-like_sf"/>
</dbReference>
<evidence type="ECO:0000313" key="3">
    <source>
        <dbReference type="Proteomes" id="UP000818029"/>
    </source>
</evidence>
<evidence type="ECO:0000313" key="4">
    <source>
        <dbReference type="RefSeq" id="XP_040931862.1"/>
    </source>
</evidence>
<dbReference type="RefSeq" id="XP_040931862.1">
    <property type="nucleotide sequence ID" value="XM_041075928.1"/>
</dbReference>
<feature type="domain" description="DUF4371" evidence="2">
    <location>
        <begin position="2"/>
        <end position="163"/>
    </location>
</feature>
<reference evidence="3" key="1">
    <citation type="journal article" date="2020" name="Nat. Genet.">
        <title>Genomic diversifications of five Gossypium allopolyploid species and their impact on cotton improvement.</title>
        <authorList>
            <person name="Chen Z.J."/>
            <person name="Sreedasyam A."/>
            <person name="Ando A."/>
            <person name="Song Q."/>
            <person name="De Santiago L.M."/>
            <person name="Hulse-Kemp A.M."/>
            <person name="Ding M."/>
            <person name="Ye W."/>
            <person name="Kirkbride R.C."/>
            <person name="Jenkins J."/>
            <person name="Plott C."/>
            <person name="Lovell J."/>
            <person name="Lin Y.M."/>
            <person name="Vaughn R."/>
            <person name="Liu B."/>
            <person name="Simpson S."/>
            <person name="Scheffler B.E."/>
            <person name="Wen L."/>
            <person name="Saski C.A."/>
            <person name="Grover C.E."/>
            <person name="Hu G."/>
            <person name="Conover J.L."/>
            <person name="Carlson J.W."/>
            <person name="Shu S."/>
            <person name="Boston L.B."/>
            <person name="Williams M."/>
            <person name="Peterson D.G."/>
            <person name="McGee K."/>
            <person name="Jones D.C."/>
            <person name="Wendel J.F."/>
            <person name="Stelly D.M."/>
            <person name="Grimwood J."/>
            <person name="Schmutz J."/>
        </authorList>
    </citation>
    <scope>NUCLEOTIDE SEQUENCE [LARGE SCALE GENOMIC DNA]</scope>
    <source>
        <strain evidence="3">cv. TM-1</strain>
    </source>
</reference>
<keyword evidence="3" id="KW-1185">Reference proteome</keyword>
<dbReference type="GeneID" id="107948449"/>
<name>A0ABM2YMU9_GOSHI</name>
<evidence type="ECO:0000259" key="2">
    <source>
        <dbReference type="Pfam" id="PF14291"/>
    </source>
</evidence>
<dbReference type="PANTHER" id="PTHR11697">
    <property type="entry name" value="GENERAL TRANSCRIPTION FACTOR 2-RELATED ZINC FINGER PROTEIN"/>
    <property type="match status" value="1"/>
</dbReference>
<accession>A0ABM2YMU9</accession>
<dbReference type="InterPro" id="IPR025398">
    <property type="entry name" value="DUF4371"/>
</dbReference>